<dbReference type="InterPro" id="IPR013562">
    <property type="entry name" value="TmcA/NAT10_N"/>
</dbReference>
<feature type="domain" description="TmcA/NAT10 N-terminal" evidence="15">
    <location>
        <begin position="8"/>
        <end position="158"/>
    </location>
</feature>
<evidence type="ECO:0000256" key="4">
    <source>
        <dbReference type="ARBA" id="ARBA00022694"/>
    </source>
</evidence>
<dbReference type="HAMAP" id="MF_01886">
    <property type="entry name" value="tRNA_acetyltr_TmcA"/>
    <property type="match status" value="1"/>
</dbReference>
<feature type="binding site" evidence="12">
    <location>
        <begin position="514"/>
        <end position="516"/>
    </location>
    <ligand>
        <name>acetyl-CoA</name>
        <dbReference type="ChEBI" id="CHEBI:57288"/>
    </ligand>
</feature>
<keyword evidence="18" id="KW-1185">Reference proteome</keyword>
<dbReference type="OrthoDB" id="312894at2157"/>
<dbReference type="Gene3D" id="3.40.630.30">
    <property type="match status" value="1"/>
</dbReference>
<dbReference type="GO" id="GO:0005737">
    <property type="term" value="C:cytoplasm"/>
    <property type="evidence" value="ECO:0007669"/>
    <property type="project" value="UniProtKB-SubCell"/>
</dbReference>
<dbReference type="GO" id="GO:0000049">
    <property type="term" value="F:tRNA binding"/>
    <property type="evidence" value="ECO:0007669"/>
    <property type="project" value="UniProtKB-UniRule"/>
</dbReference>
<evidence type="ECO:0000256" key="13">
    <source>
        <dbReference type="SAM" id="MobiDB-lite"/>
    </source>
</evidence>
<keyword evidence="8 12" id="KW-0012">Acyltransferase</keyword>
<feature type="binding site" evidence="12">
    <location>
        <position position="553"/>
    </location>
    <ligand>
        <name>acetyl-CoA</name>
        <dbReference type="ChEBI" id="CHEBI:57288"/>
    </ligand>
</feature>
<dbReference type="Gene3D" id="3.40.50.11040">
    <property type="match status" value="1"/>
</dbReference>
<keyword evidence="1 12" id="KW-0963">Cytoplasm</keyword>
<dbReference type="PANTHER" id="PTHR10925">
    <property type="entry name" value="N-ACETYLTRANSFERASE 10"/>
    <property type="match status" value="1"/>
</dbReference>
<sequence length="740" mass="80898">MDLPAVATRLLREARETNERRLLVLAGDRERGFDALRGVLDALPVPVTDTTLVGDRESLPCEQLDPKRTGELLGTTREVVVYDAHDRFEPNALGRLTGVVDGGGLLILLAPDFDSWPDRRDGFDASLAVPPFEERDVTGRFRERIVALLLVHPGIAIANVDSGETERDGLTRPAPRHERAPVSIPDDRKFPRAAYEACLTGDQAAALSALEALREDGRAVVIEADRGRGKSSAAGLAAGALAAEGEDVLVTAPDARNAAEVFARARELLEGSLERDEKYDLETTAGGRVRFVRPLDIVEEESDVLLVDEAAALPVRVLERCLGIDRVAFTTTIHGYEGAGRGFSVRFRDRLEGSDHEVRSTNMVDPIRYAAGDPVEVWAFRALLLDARPPAAQLVTDATPETTVYRRLSKSALAADEGLLREVFGLLVTAHYRTEPNDLARLLDAPNLSVRALTHDGHVTSVALLAREGGLSAETRRELYDGGRIRGNMIPDLLTSQLRDERAGEPVGWRVLRIATHDAVRSIGLGSRLLSEIRWEFDDEVDWLGVGYGATPELLDFWTENSFSTVHLSTTRNDASGEYSAVMLAPTSDSGYDLHDRHAAWFADRIEGTLSDPLDDIDPDVVRAALGSVDTVVDPDLTERDWIHVASAAYGPGAFDIAPGSFRPLAVSHLIDGEAPLTDRGERLLVRKVLQGHPWDEVAEELGFVSTRMCMRELGGSFKPLVDEYGSEAALAQKRRYSDD</sequence>
<feature type="binding site" evidence="12">
    <location>
        <position position="203"/>
    </location>
    <ligand>
        <name>ATP</name>
        <dbReference type="ChEBI" id="CHEBI:30616"/>
    </ligand>
</feature>
<dbReference type="Gene3D" id="3.40.50.300">
    <property type="entry name" value="P-loop containing nucleotide triphosphate hydrolases"/>
    <property type="match status" value="1"/>
</dbReference>
<evidence type="ECO:0000256" key="12">
    <source>
        <dbReference type="HAMAP-Rule" id="MF_01886"/>
    </source>
</evidence>
<accession>A0A151AGT0</accession>
<evidence type="ECO:0000259" key="16">
    <source>
        <dbReference type="Pfam" id="PF13718"/>
    </source>
</evidence>
<gene>
    <name evidence="12 17" type="primary">tmcA</name>
    <name evidence="17" type="ORF">HAPAU_18760</name>
</gene>
<dbReference type="InterPro" id="IPR053477">
    <property type="entry name" value="tRNA_Cytidine_AcTrnsfr"/>
</dbReference>
<dbReference type="GO" id="GO:0051392">
    <property type="term" value="F:tRNA cytidine N4-acetyltransferase activity"/>
    <property type="evidence" value="ECO:0007669"/>
    <property type="project" value="UniProtKB-UniRule"/>
</dbReference>
<dbReference type="GO" id="GO:1990883">
    <property type="term" value="F:18S rRNA cytidine N-acetyltransferase activity"/>
    <property type="evidence" value="ECO:0007669"/>
    <property type="project" value="TreeGrafter"/>
</dbReference>
<reference evidence="17 18" key="1">
    <citation type="submission" date="2016-02" db="EMBL/GenBank/DDBJ databases">
        <title>Genome sequence of Halalkalicoccus paucihalophilus DSM 24557.</title>
        <authorList>
            <person name="Poehlein A."/>
            <person name="Daniel R."/>
        </authorList>
    </citation>
    <scope>NUCLEOTIDE SEQUENCE [LARGE SCALE GENOMIC DNA]</scope>
    <source>
        <strain evidence="17 18">DSM 24557</strain>
    </source>
</reference>
<comment type="caution">
    <text evidence="17">The sequence shown here is derived from an EMBL/GenBank/DDBJ whole genome shotgun (WGS) entry which is preliminary data.</text>
</comment>
<evidence type="ECO:0000256" key="9">
    <source>
        <dbReference type="ARBA" id="ARBA00049883"/>
    </source>
</evidence>
<evidence type="ECO:0000256" key="7">
    <source>
        <dbReference type="ARBA" id="ARBA00022884"/>
    </source>
</evidence>
<evidence type="ECO:0000259" key="14">
    <source>
        <dbReference type="Pfam" id="PF05127"/>
    </source>
</evidence>
<dbReference type="EC" id="2.3.1.193" evidence="12"/>
<keyword evidence="5 12" id="KW-0547">Nucleotide-binding</keyword>
<dbReference type="InterPro" id="IPR024914">
    <property type="entry name" value="tRNA_acetyltr_TmcA"/>
</dbReference>
<dbReference type="GO" id="GO:0051391">
    <property type="term" value="P:tRNA acetylation"/>
    <property type="evidence" value="ECO:0007669"/>
    <property type="project" value="UniProtKB-UniRule"/>
</dbReference>
<comment type="catalytic activity">
    <reaction evidence="10">
        <text>a cytidine in RNA + acetyl-CoA + ATP + H2O = an N(4)-acetylcytidine in RNA + ADP + phosphate + CoA + H(+)</text>
        <dbReference type="Rhea" id="RHEA:82211"/>
        <dbReference type="Rhea" id="RHEA-COMP:15704"/>
        <dbReference type="Rhea" id="RHEA-COMP:19834"/>
        <dbReference type="ChEBI" id="CHEBI:15377"/>
        <dbReference type="ChEBI" id="CHEBI:15378"/>
        <dbReference type="ChEBI" id="CHEBI:30616"/>
        <dbReference type="ChEBI" id="CHEBI:43474"/>
        <dbReference type="ChEBI" id="CHEBI:57287"/>
        <dbReference type="ChEBI" id="CHEBI:57288"/>
        <dbReference type="ChEBI" id="CHEBI:74900"/>
        <dbReference type="ChEBI" id="CHEBI:82748"/>
        <dbReference type="ChEBI" id="CHEBI:456216"/>
    </reaction>
</comment>
<dbReference type="SUPFAM" id="SSF52540">
    <property type="entry name" value="P-loop containing nucleoside triphosphate hydrolases"/>
    <property type="match status" value="1"/>
</dbReference>
<comment type="catalytic activity">
    <reaction evidence="12">
        <text>cytidine(34) in elongator tRNA(Met) + acetyl-CoA + ATP + H2O = N(4)-acetylcytidine(34) in elongator tRNA(Met) + ADP + phosphate + CoA + H(+)</text>
        <dbReference type="Rhea" id="RHEA:43788"/>
        <dbReference type="Rhea" id="RHEA-COMP:10693"/>
        <dbReference type="Rhea" id="RHEA-COMP:10694"/>
        <dbReference type="ChEBI" id="CHEBI:15377"/>
        <dbReference type="ChEBI" id="CHEBI:15378"/>
        <dbReference type="ChEBI" id="CHEBI:30616"/>
        <dbReference type="ChEBI" id="CHEBI:43474"/>
        <dbReference type="ChEBI" id="CHEBI:57287"/>
        <dbReference type="ChEBI" id="CHEBI:57288"/>
        <dbReference type="ChEBI" id="CHEBI:74900"/>
        <dbReference type="ChEBI" id="CHEBI:82748"/>
        <dbReference type="ChEBI" id="CHEBI:456216"/>
        <dbReference type="EC" id="2.3.1.193"/>
    </reaction>
</comment>
<dbReference type="InterPro" id="IPR032672">
    <property type="entry name" value="TmcA/NAT10/Kre33"/>
</dbReference>
<evidence type="ECO:0000256" key="11">
    <source>
        <dbReference type="ARBA" id="ARBA00049914"/>
    </source>
</evidence>
<dbReference type="RefSeq" id="WP_066381755.1">
    <property type="nucleotide sequence ID" value="NZ_LTAZ01000004.1"/>
</dbReference>
<dbReference type="GO" id="GO:0002101">
    <property type="term" value="P:tRNA wobble cytosine modification"/>
    <property type="evidence" value="ECO:0007669"/>
    <property type="project" value="UniProtKB-UniRule"/>
</dbReference>
<comment type="function">
    <text evidence="12">Catalyzes the formation of N(4)-acetylcytidine (ac(4)C) at the wobble position of tRNA(Met), by using acetyl-CoA as an acetyl donor and ATP (or GTP).</text>
</comment>
<evidence type="ECO:0000256" key="2">
    <source>
        <dbReference type="ARBA" id="ARBA00022555"/>
    </source>
</evidence>
<dbReference type="Proteomes" id="UP000075321">
    <property type="component" value="Unassembled WGS sequence"/>
</dbReference>
<dbReference type="InterPro" id="IPR007807">
    <property type="entry name" value="TcmA/NAT10_helicase"/>
</dbReference>
<evidence type="ECO:0000259" key="15">
    <source>
        <dbReference type="Pfam" id="PF08351"/>
    </source>
</evidence>
<keyword evidence="2 12" id="KW-0820">tRNA-binding</keyword>
<feature type="compositionally biased region" description="Basic and acidic residues" evidence="13">
    <location>
        <begin position="164"/>
        <end position="184"/>
    </location>
</feature>
<dbReference type="PANTHER" id="PTHR10925:SF5">
    <property type="entry name" value="RNA CYTIDINE ACETYLTRANSFERASE"/>
    <property type="match status" value="1"/>
</dbReference>
<evidence type="ECO:0000256" key="5">
    <source>
        <dbReference type="ARBA" id="ARBA00022741"/>
    </source>
</evidence>
<evidence type="ECO:0000256" key="1">
    <source>
        <dbReference type="ARBA" id="ARBA00022490"/>
    </source>
</evidence>
<proteinExistence type="inferred from homology"/>
<feature type="domain" description="TcmA/NAT10 helicase" evidence="14">
    <location>
        <begin position="221"/>
        <end position="386"/>
    </location>
</feature>
<comment type="subcellular location">
    <subcellularLocation>
        <location evidence="12">Cytoplasm</location>
    </subcellularLocation>
</comment>
<feature type="domain" description="N-acetyltransferase" evidence="16">
    <location>
        <begin position="423"/>
        <end position="533"/>
    </location>
</feature>
<dbReference type="Pfam" id="PF13718">
    <property type="entry name" value="GNAT_acetyltr_2"/>
    <property type="match status" value="1"/>
</dbReference>
<protein>
    <recommendedName>
        <fullName evidence="12">tRNA(Met) cytidine acetyltransferase TmcA</fullName>
        <ecNumber evidence="12">2.3.1.193</ecNumber>
    </recommendedName>
</protein>
<dbReference type="InterPro" id="IPR000182">
    <property type="entry name" value="GNAT_dom"/>
</dbReference>
<dbReference type="GO" id="GO:0106162">
    <property type="term" value="F:mRNA N-acetyltransferase activity"/>
    <property type="evidence" value="ECO:0007669"/>
    <property type="project" value="RHEA"/>
</dbReference>
<feature type="binding site" evidence="12">
    <location>
        <position position="368"/>
    </location>
    <ligand>
        <name>ATP</name>
        <dbReference type="ChEBI" id="CHEBI:30616"/>
    </ligand>
</feature>
<dbReference type="GO" id="GO:0005524">
    <property type="term" value="F:ATP binding"/>
    <property type="evidence" value="ECO:0007669"/>
    <property type="project" value="UniProtKB-UniRule"/>
</dbReference>
<keyword evidence="7 12" id="KW-0694">RNA-binding</keyword>
<name>A0A151AGT0_9EURY</name>
<comment type="catalytic activity">
    <reaction evidence="11">
        <text>a cytidine in mRNA + acetyl-CoA + ATP + H2O = an N(4)-acetylcytidine in mRNA + ADP + phosphate + CoA + H(+)</text>
        <dbReference type="Rhea" id="RHEA:58480"/>
        <dbReference type="Rhea" id="RHEA-COMP:15145"/>
        <dbReference type="Rhea" id="RHEA-COMP:15146"/>
        <dbReference type="ChEBI" id="CHEBI:15377"/>
        <dbReference type="ChEBI" id="CHEBI:15378"/>
        <dbReference type="ChEBI" id="CHEBI:30616"/>
        <dbReference type="ChEBI" id="CHEBI:43474"/>
        <dbReference type="ChEBI" id="CHEBI:57287"/>
        <dbReference type="ChEBI" id="CHEBI:57288"/>
        <dbReference type="ChEBI" id="CHEBI:74900"/>
        <dbReference type="ChEBI" id="CHEBI:82748"/>
        <dbReference type="ChEBI" id="CHEBI:456216"/>
    </reaction>
</comment>
<comment type="catalytic activity">
    <reaction evidence="9">
        <text>a cytidine in tRNA + acetyl-CoA + ATP + H2O = an N(4)-acetylcytidine in tRNA + ADP + phosphate + CoA + H(+)</text>
        <dbReference type="Rhea" id="RHEA:53876"/>
        <dbReference type="Rhea" id="RHEA-COMP:13670"/>
        <dbReference type="Rhea" id="RHEA-COMP:13671"/>
        <dbReference type="ChEBI" id="CHEBI:15377"/>
        <dbReference type="ChEBI" id="CHEBI:15378"/>
        <dbReference type="ChEBI" id="CHEBI:30616"/>
        <dbReference type="ChEBI" id="CHEBI:43474"/>
        <dbReference type="ChEBI" id="CHEBI:57287"/>
        <dbReference type="ChEBI" id="CHEBI:57288"/>
        <dbReference type="ChEBI" id="CHEBI:74900"/>
        <dbReference type="ChEBI" id="CHEBI:82748"/>
        <dbReference type="ChEBI" id="CHEBI:456216"/>
    </reaction>
</comment>
<feature type="region of interest" description="Disordered" evidence="13">
    <location>
        <begin position="162"/>
        <end position="184"/>
    </location>
</feature>
<dbReference type="Pfam" id="PF05127">
    <property type="entry name" value="NAT10_TcmA_helicase"/>
    <property type="match status" value="1"/>
</dbReference>
<comment type="caution">
    <text evidence="12">Lacks conserved residue(s) required for the propagation of feature annotation.</text>
</comment>
<dbReference type="NCBIfam" id="NF041296">
    <property type="entry name" value="RNAactase_tcmA_Halo"/>
    <property type="match status" value="1"/>
</dbReference>
<keyword evidence="4 12" id="KW-0819">tRNA processing</keyword>
<dbReference type="InterPro" id="IPR027417">
    <property type="entry name" value="P-loop_NTPase"/>
</dbReference>
<evidence type="ECO:0000313" key="17">
    <source>
        <dbReference type="EMBL" id="KYH26770.1"/>
    </source>
</evidence>
<dbReference type="EMBL" id="LTAZ01000004">
    <property type="protein sequence ID" value="KYH26770.1"/>
    <property type="molecule type" value="Genomic_DNA"/>
</dbReference>
<evidence type="ECO:0000256" key="6">
    <source>
        <dbReference type="ARBA" id="ARBA00022840"/>
    </source>
</evidence>
<comment type="similarity">
    <text evidence="12">Belongs to the TmcA family.</text>
</comment>
<dbReference type="PATRIC" id="fig|1008153.3.peg.1906"/>
<dbReference type="GO" id="GO:1904812">
    <property type="term" value="P:rRNA acetylation involved in maturation of SSU-rRNA"/>
    <property type="evidence" value="ECO:0007669"/>
    <property type="project" value="TreeGrafter"/>
</dbReference>
<keyword evidence="6 12" id="KW-0067">ATP-binding</keyword>
<dbReference type="AlphaFoldDB" id="A0A151AGT0"/>
<keyword evidence="3 12" id="KW-0808">Transferase</keyword>
<evidence type="ECO:0000256" key="3">
    <source>
        <dbReference type="ARBA" id="ARBA00022679"/>
    </source>
</evidence>
<organism evidence="17 18">
    <name type="scientific">Halalkalicoccus paucihalophilus</name>
    <dbReference type="NCBI Taxonomy" id="1008153"/>
    <lineage>
        <taxon>Archaea</taxon>
        <taxon>Methanobacteriati</taxon>
        <taxon>Methanobacteriota</taxon>
        <taxon>Stenosarchaea group</taxon>
        <taxon>Halobacteria</taxon>
        <taxon>Halobacteriales</taxon>
        <taxon>Halococcaceae</taxon>
        <taxon>Halalkalicoccus</taxon>
    </lineage>
</organism>
<evidence type="ECO:0000256" key="8">
    <source>
        <dbReference type="ARBA" id="ARBA00023315"/>
    </source>
</evidence>
<dbReference type="Pfam" id="PF08351">
    <property type="entry name" value="TmcA_N"/>
    <property type="match status" value="1"/>
</dbReference>
<evidence type="ECO:0000256" key="10">
    <source>
        <dbReference type="ARBA" id="ARBA00049889"/>
    </source>
</evidence>
<evidence type="ECO:0000313" key="18">
    <source>
        <dbReference type="Proteomes" id="UP000075321"/>
    </source>
</evidence>